<evidence type="ECO:0000256" key="1">
    <source>
        <dbReference type="SAM" id="SignalP"/>
    </source>
</evidence>
<dbReference type="EMBL" id="ML213508">
    <property type="protein sequence ID" value="TFK53242.1"/>
    <property type="molecule type" value="Genomic_DNA"/>
</dbReference>
<feature type="chain" id="PRO_5022945608" description="Secreted protein" evidence="1">
    <location>
        <begin position="18"/>
        <end position="115"/>
    </location>
</feature>
<evidence type="ECO:0000313" key="2">
    <source>
        <dbReference type="EMBL" id="TFK53242.1"/>
    </source>
</evidence>
<protein>
    <recommendedName>
        <fullName evidence="4">Secreted protein</fullName>
    </recommendedName>
</protein>
<sequence>MHLQVMWLSWGAGTMSSIPTSCYTQLIIGRLDNVLVKSLVLMRHSCRTTDHTLAQKPYAQALRSNPTARSWDSGYYTYFPGHLLEAAVLSPGHIPGLRPFGTLSNPRRPNQSLTS</sequence>
<dbReference type="Proteomes" id="UP000305948">
    <property type="component" value="Unassembled WGS sequence"/>
</dbReference>
<evidence type="ECO:0008006" key="4">
    <source>
        <dbReference type="Google" id="ProtNLM"/>
    </source>
</evidence>
<dbReference type="AlphaFoldDB" id="A0A5C3N7L7"/>
<keyword evidence="1" id="KW-0732">Signal</keyword>
<keyword evidence="3" id="KW-1185">Reference proteome</keyword>
<proteinExistence type="predicted"/>
<feature type="signal peptide" evidence="1">
    <location>
        <begin position="1"/>
        <end position="17"/>
    </location>
</feature>
<accession>A0A5C3N7L7</accession>
<organism evidence="2 3">
    <name type="scientific">Heliocybe sulcata</name>
    <dbReference type="NCBI Taxonomy" id="5364"/>
    <lineage>
        <taxon>Eukaryota</taxon>
        <taxon>Fungi</taxon>
        <taxon>Dikarya</taxon>
        <taxon>Basidiomycota</taxon>
        <taxon>Agaricomycotina</taxon>
        <taxon>Agaricomycetes</taxon>
        <taxon>Gloeophyllales</taxon>
        <taxon>Gloeophyllaceae</taxon>
        <taxon>Heliocybe</taxon>
    </lineage>
</organism>
<gene>
    <name evidence="2" type="ORF">OE88DRAFT_1358810</name>
</gene>
<reference evidence="2 3" key="1">
    <citation type="journal article" date="2019" name="Nat. Ecol. Evol.">
        <title>Megaphylogeny resolves global patterns of mushroom evolution.</title>
        <authorList>
            <person name="Varga T."/>
            <person name="Krizsan K."/>
            <person name="Foldi C."/>
            <person name="Dima B."/>
            <person name="Sanchez-Garcia M."/>
            <person name="Sanchez-Ramirez S."/>
            <person name="Szollosi G.J."/>
            <person name="Szarkandi J.G."/>
            <person name="Papp V."/>
            <person name="Albert L."/>
            <person name="Andreopoulos W."/>
            <person name="Angelini C."/>
            <person name="Antonin V."/>
            <person name="Barry K.W."/>
            <person name="Bougher N.L."/>
            <person name="Buchanan P."/>
            <person name="Buyck B."/>
            <person name="Bense V."/>
            <person name="Catcheside P."/>
            <person name="Chovatia M."/>
            <person name="Cooper J."/>
            <person name="Damon W."/>
            <person name="Desjardin D."/>
            <person name="Finy P."/>
            <person name="Geml J."/>
            <person name="Haridas S."/>
            <person name="Hughes K."/>
            <person name="Justo A."/>
            <person name="Karasinski D."/>
            <person name="Kautmanova I."/>
            <person name="Kiss B."/>
            <person name="Kocsube S."/>
            <person name="Kotiranta H."/>
            <person name="LaButti K.M."/>
            <person name="Lechner B.E."/>
            <person name="Liimatainen K."/>
            <person name="Lipzen A."/>
            <person name="Lukacs Z."/>
            <person name="Mihaltcheva S."/>
            <person name="Morgado L.N."/>
            <person name="Niskanen T."/>
            <person name="Noordeloos M.E."/>
            <person name="Ohm R.A."/>
            <person name="Ortiz-Santana B."/>
            <person name="Ovrebo C."/>
            <person name="Racz N."/>
            <person name="Riley R."/>
            <person name="Savchenko A."/>
            <person name="Shiryaev A."/>
            <person name="Soop K."/>
            <person name="Spirin V."/>
            <person name="Szebenyi C."/>
            <person name="Tomsovsky M."/>
            <person name="Tulloss R.E."/>
            <person name="Uehling J."/>
            <person name="Grigoriev I.V."/>
            <person name="Vagvolgyi C."/>
            <person name="Papp T."/>
            <person name="Martin F.M."/>
            <person name="Miettinen O."/>
            <person name="Hibbett D.S."/>
            <person name="Nagy L.G."/>
        </authorList>
    </citation>
    <scope>NUCLEOTIDE SEQUENCE [LARGE SCALE GENOMIC DNA]</scope>
    <source>
        <strain evidence="2 3">OMC1185</strain>
    </source>
</reference>
<evidence type="ECO:0000313" key="3">
    <source>
        <dbReference type="Proteomes" id="UP000305948"/>
    </source>
</evidence>
<name>A0A5C3N7L7_9AGAM</name>